<dbReference type="SUPFAM" id="SSF109998">
    <property type="entry name" value="Triger factor/SurA peptide-binding domain-like"/>
    <property type="match status" value="1"/>
</dbReference>
<dbReference type="InterPro" id="IPR027304">
    <property type="entry name" value="Trigger_fact/SurA_dom_sf"/>
</dbReference>
<gene>
    <name evidence="2" type="primary">tig</name>
    <name evidence="2" type="ORF">RT717_20330</name>
</gene>
<sequence>MDIQLDKITKTEALIKIKVSETDYQPKVEEKIREYSRKASIKGFRPGKVPQGMIRKMYGKSILVDEVNHMLSHKVSDYIKDNKLEIIGEPLPNVEKAQDIDWDVQKDFEFEYNVGLVDEFSIDLSKKVSVTSYSIKVDKKLIAETVENLKNQFGETTDQEIAAEGDNLFGVLNAEDDAKEESIVLYADKLSPKEAKKLVGLAKGAIVEVDIKKLFKEESDLAIALGITKDEAKKLKGKYTFEVKNISRVAKAEVNQELFDKTFGKDAVKSNEEFEQKIKETISENYQQETDMFLDRSIRNELIKNTKLELPDSFLKSWLLRTNEGQLTPEDIEKEFDAYTKELKWSLIRNKISKDQDLKIEHEDVMEEARKLIRRQLAGSGMGSQFESSIDMFVNNYLQGENGDNYMKVHNQVQTLKVMEYIKSQVTIKSKEVSLDDFRDLPMN</sequence>
<keyword evidence="3" id="KW-1185">Reference proteome</keyword>
<dbReference type="Pfam" id="PF05697">
    <property type="entry name" value="Trigger_N"/>
    <property type="match status" value="1"/>
</dbReference>
<dbReference type="EMBL" id="CP136051">
    <property type="protein sequence ID" value="WOK05426.1"/>
    <property type="molecule type" value="Genomic_DNA"/>
</dbReference>
<dbReference type="InterPro" id="IPR037041">
    <property type="entry name" value="Trigger_fac_C_sf"/>
</dbReference>
<feature type="domain" description="Trigger factor ribosome-binding bacterial" evidence="1">
    <location>
        <begin position="1"/>
        <end position="149"/>
    </location>
</feature>
<evidence type="ECO:0000259" key="1">
    <source>
        <dbReference type="Pfam" id="PF05697"/>
    </source>
</evidence>
<name>A0ABZ0ILL6_9BACT</name>
<dbReference type="Gene3D" id="1.10.3120.10">
    <property type="entry name" value="Trigger factor, C-terminal domain"/>
    <property type="match status" value="1"/>
</dbReference>
<dbReference type="Proteomes" id="UP001302349">
    <property type="component" value="Chromosome"/>
</dbReference>
<dbReference type="GO" id="GO:0003755">
    <property type="term" value="F:peptidyl-prolyl cis-trans isomerase activity"/>
    <property type="evidence" value="ECO:0007669"/>
    <property type="project" value="UniProtKB-EC"/>
</dbReference>
<dbReference type="PANTHER" id="PTHR30560">
    <property type="entry name" value="TRIGGER FACTOR CHAPERONE AND PEPTIDYL-PROLYL CIS/TRANS ISOMERASE"/>
    <property type="match status" value="1"/>
</dbReference>
<accession>A0ABZ0ILL6</accession>
<organism evidence="2 3">
    <name type="scientific">Imperialibacter roseus</name>
    <dbReference type="NCBI Taxonomy" id="1324217"/>
    <lineage>
        <taxon>Bacteria</taxon>
        <taxon>Pseudomonadati</taxon>
        <taxon>Bacteroidota</taxon>
        <taxon>Cytophagia</taxon>
        <taxon>Cytophagales</taxon>
        <taxon>Flammeovirgaceae</taxon>
        <taxon>Imperialibacter</taxon>
    </lineage>
</organism>
<proteinExistence type="predicted"/>
<dbReference type="NCBIfam" id="TIGR00115">
    <property type="entry name" value="tig"/>
    <property type="match status" value="1"/>
</dbReference>
<keyword evidence="2" id="KW-0413">Isomerase</keyword>
<reference evidence="2 3" key="1">
    <citation type="journal article" date="2023" name="Microbiol. Resour. Announc.">
        <title>Complete Genome Sequence of Imperialibacter roseus strain P4T.</title>
        <authorList>
            <person name="Tizabi D.R."/>
            <person name="Bachvaroff T."/>
            <person name="Hill R.T."/>
        </authorList>
    </citation>
    <scope>NUCLEOTIDE SEQUENCE [LARGE SCALE GENOMIC DNA]</scope>
    <source>
        <strain evidence="2 3">P4T</strain>
    </source>
</reference>
<dbReference type="PANTHER" id="PTHR30560:SF3">
    <property type="entry name" value="TRIGGER FACTOR-LIKE PROTEIN TIG, CHLOROPLASTIC"/>
    <property type="match status" value="1"/>
</dbReference>
<dbReference type="InterPro" id="IPR036611">
    <property type="entry name" value="Trigger_fac_ribosome-bd_sf"/>
</dbReference>
<dbReference type="SUPFAM" id="SSF102735">
    <property type="entry name" value="Trigger factor ribosome-binding domain"/>
    <property type="match status" value="1"/>
</dbReference>
<dbReference type="InterPro" id="IPR005215">
    <property type="entry name" value="Trig_fac"/>
</dbReference>
<dbReference type="InterPro" id="IPR008881">
    <property type="entry name" value="Trigger_fac_ribosome-bd_bac"/>
</dbReference>
<evidence type="ECO:0000313" key="3">
    <source>
        <dbReference type="Proteomes" id="UP001302349"/>
    </source>
</evidence>
<dbReference type="RefSeq" id="WP_317488186.1">
    <property type="nucleotide sequence ID" value="NZ_CP136051.1"/>
</dbReference>
<evidence type="ECO:0000313" key="2">
    <source>
        <dbReference type="EMBL" id="WOK05426.1"/>
    </source>
</evidence>
<dbReference type="Gene3D" id="3.30.70.1050">
    <property type="entry name" value="Trigger factor ribosome-binding domain"/>
    <property type="match status" value="1"/>
</dbReference>
<protein>
    <submittedName>
        <fullName evidence="2">Trigger factor</fullName>
        <ecNumber evidence="2">5.2.1.8</ecNumber>
    </submittedName>
</protein>
<dbReference type="EC" id="5.2.1.8" evidence="2"/>